<evidence type="ECO:0000313" key="9">
    <source>
        <dbReference type="Proteomes" id="UP000241507"/>
    </source>
</evidence>
<feature type="transmembrane region" description="Helical" evidence="6">
    <location>
        <begin position="7"/>
        <end position="30"/>
    </location>
</feature>
<organism evidence="8 9">
    <name type="scientific">Christiangramia fulva</name>
    <dbReference type="NCBI Taxonomy" id="2126553"/>
    <lineage>
        <taxon>Bacteria</taxon>
        <taxon>Pseudomonadati</taxon>
        <taxon>Bacteroidota</taxon>
        <taxon>Flavobacteriia</taxon>
        <taxon>Flavobacteriales</taxon>
        <taxon>Flavobacteriaceae</taxon>
        <taxon>Christiangramia</taxon>
    </lineage>
</organism>
<dbReference type="GO" id="GO:0016020">
    <property type="term" value="C:membrane"/>
    <property type="evidence" value="ECO:0007669"/>
    <property type="project" value="UniProtKB-SubCell"/>
</dbReference>
<evidence type="ECO:0000256" key="2">
    <source>
        <dbReference type="ARBA" id="ARBA00022692"/>
    </source>
</evidence>
<keyword evidence="9" id="KW-1185">Reference proteome</keyword>
<feature type="domain" description="Peptidase S54 rhomboid" evidence="7">
    <location>
        <begin position="53"/>
        <end position="185"/>
    </location>
</feature>
<dbReference type="RefSeq" id="WP_107010942.1">
    <property type="nucleotide sequence ID" value="NZ_CP028136.1"/>
</dbReference>
<dbReference type="InterPro" id="IPR022764">
    <property type="entry name" value="Peptidase_S54_rhomboid_dom"/>
</dbReference>
<evidence type="ECO:0000256" key="4">
    <source>
        <dbReference type="ARBA" id="ARBA00023136"/>
    </source>
</evidence>
<dbReference type="GO" id="GO:0004252">
    <property type="term" value="F:serine-type endopeptidase activity"/>
    <property type="evidence" value="ECO:0007669"/>
    <property type="project" value="InterPro"/>
</dbReference>
<dbReference type="Pfam" id="PF01694">
    <property type="entry name" value="Rhomboid"/>
    <property type="match status" value="1"/>
</dbReference>
<feature type="transmembrane region" description="Helical" evidence="6">
    <location>
        <begin position="92"/>
        <end position="108"/>
    </location>
</feature>
<proteinExistence type="predicted"/>
<feature type="compositionally biased region" description="Basic and acidic residues" evidence="5">
    <location>
        <begin position="232"/>
        <end position="245"/>
    </location>
</feature>
<dbReference type="PANTHER" id="PTHR43731:SF9">
    <property type="entry name" value="SLR1461 PROTEIN"/>
    <property type="match status" value="1"/>
</dbReference>
<reference evidence="9" key="1">
    <citation type="submission" date="2018-03" db="EMBL/GenBank/DDBJ databases">
        <title>Gramella fulva sp. nov., isolated from a dry surface of tidal flat.</title>
        <authorList>
            <person name="Hwang S.H."/>
            <person name="Hwang W.M."/>
            <person name="Kang K."/>
            <person name="Ahn T.-Y."/>
        </authorList>
    </citation>
    <scope>NUCLEOTIDE SEQUENCE [LARGE SCALE GENOMIC DNA]</scope>
    <source>
        <strain evidence="9">SH35</strain>
    </source>
</reference>
<dbReference type="OrthoDB" id="465874at2"/>
<evidence type="ECO:0000313" key="8">
    <source>
        <dbReference type="EMBL" id="AVR44164.1"/>
    </source>
</evidence>
<dbReference type="Proteomes" id="UP000241507">
    <property type="component" value="Chromosome"/>
</dbReference>
<protein>
    <submittedName>
        <fullName evidence="8">Rhomboid family intramembrane serine protease</fullName>
    </submittedName>
</protein>
<evidence type="ECO:0000256" key="5">
    <source>
        <dbReference type="SAM" id="MobiDB-lite"/>
    </source>
</evidence>
<name>A0A2R3Z1P2_9FLAO</name>
<dbReference type="AlphaFoldDB" id="A0A2R3Z1P2"/>
<dbReference type="InterPro" id="IPR050925">
    <property type="entry name" value="Rhomboid_protease_S54"/>
</dbReference>
<dbReference type="Gene3D" id="1.20.1540.10">
    <property type="entry name" value="Rhomboid-like"/>
    <property type="match status" value="1"/>
</dbReference>
<keyword evidence="4 6" id="KW-0472">Membrane</keyword>
<dbReference type="EMBL" id="CP028136">
    <property type="protein sequence ID" value="AVR44164.1"/>
    <property type="molecule type" value="Genomic_DNA"/>
</dbReference>
<keyword evidence="3 6" id="KW-1133">Transmembrane helix</keyword>
<dbReference type="KEGG" id="grs:C7S20_02165"/>
<evidence type="ECO:0000256" key="6">
    <source>
        <dbReference type="SAM" id="Phobius"/>
    </source>
</evidence>
<keyword evidence="8" id="KW-0645">Protease</keyword>
<feature type="region of interest" description="Disordered" evidence="5">
    <location>
        <begin position="220"/>
        <end position="245"/>
    </location>
</feature>
<evidence type="ECO:0000256" key="3">
    <source>
        <dbReference type="ARBA" id="ARBA00022989"/>
    </source>
</evidence>
<comment type="subcellular location">
    <subcellularLocation>
        <location evidence="1">Membrane</location>
        <topology evidence="1">Multi-pass membrane protein</topology>
    </subcellularLocation>
</comment>
<keyword evidence="8" id="KW-0378">Hydrolase</keyword>
<feature type="transmembrane region" description="Helical" evidence="6">
    <location>
        <begin position="67"/>
        <end position="85"/>
    </location>
</feature>
<sequence length="245" mass="28388">MKASSPFVFSTGTIGYPLMFVLLIWIVFWAEVRFGFHLNRFGIQPGSIEGLRGILFSPFIHSDIRHLFNNTIPLFVLSLSLFYFYRPISWKVLVIGFFSTGILTWLIGRPAYHIGASGIIYLLASFLFFKGIFSRYYRLVALSLMVVFLYGGLVWYVTPIDPEISWEGHLSGLISGFVLSLIFRKRIASTPKYEWEKPGYNEADDLFMRHFDENGNFIENLPENDTSDEEESKIQYHYKETPKKD</sequence>
<feature type="transmembrane region" description="Helical" evidence="6">
    <location>
        <begin position="114"/>
        <end position="132"/>
    </location>
</feature>
<evidence type="ECO:0000256" key="1">
    <source>
        <dbReference type="ARBA" id="ARBA00004141"/>
    </source>
</evidence>
<keyword evidence="2 6" id="KW-0812">Transmembrane</keyword>
<feature type="transmembrane region" description="Helical" evidence="6">
    <location>
        <begin position="139"/>
        <end position="158"/>
    </location>
</feature>
<accession>A0A2R3Z1P2</accession>
<gene>
    <name evidence="8" type="ORF">C7S20_02165</name>
</gene>
<dbReference type="InterPro" id="IPR035952">
    <property type="entry name" value="Rhomboid-like_sf"/>
</dbReference>
<evidence type="ECO:0000259" key="7">
    <source>
        <dbReference type="Pfam" id="PF01694"/>
    </source>
</evidence>
<dbReference type="GO" id="GO:0006508">
    <property type="term" value="P:proteolysis"/>
    <property type="evidence" value="ECO:0007669"/>
    <property type="project" value="UniProtKB-KW"/>
</dbReference>
<feature type="transmembrane region" description="Helical" evidence="6">
    <location>
        <begin position="164"/>
        <end position="183"/>
    </location>
</feature>
<dbReference type="PANTHER" id="PTHR43731">
    <property type="entry name" value="RHOMBOID PROTEASE"/>
    <property type="match status" value="1"/>
</dbReference>
<dbReference type="SUPFAM" id="SSF144091">
    <property type="entry name" value="Rhomboid-like"/>
    <property type="match status" value="1"/>
</dbReference>